<reference evidence="15 29" key="8">
    <citation type="submission" date="2018-08" db="EMBL/GenBank/DDBJ databases">
        <authorList>
            <person name="Fokvardsen B D."/>
            <person name="Norman A."/>
        </authorList>
    </citation>
    <scope>NUCLEOTIDE SEQUENCE [LARGE SCALE GENOMIC DNA]</scope>
    <source>
        <strain evidence="15 29">DKC2</strain>
    </source>
</reference>
<dbReference type="Proteomes" id="UP000046680">
    <property type="component" value="Unassembled WGS sequence"/>
</dbReference>
<dbReference type="Proteomes" id="UP000048600">
    <property type="component" value="Unassembled WGS sequence"/>
</dbReference>
<organism evidence="1 21">
    <name type="scientific">Mycobacterium tuberculosis</name>
    <dbReference type="NCBI Taxonomy" id="1773"/>
    <lineage>
        <taxon>Bacteria</taxon>
        <taxon>Bacillati</taxon>
        <taxon>Actinomycetota</taxon>
        <taxon>Actinomycetes</taxon>
        <taxon>Mycobacteriales</taxon>
        <taxon>Mycobacteriaceae</taxon>
        <taxon>Mycobacterium</taxon>
        <taxon>Mycobacterium tuberculosis complex</taxon>
    </lineage>
</organism>
<evidence type="ECO:0000313" key="2">
    <source>
        <dbReference type="EMBL" id="CFE49115.1"/>
    </source>
</evidence>
<dbReference type="Proteomes" id="UP000046947">
    <property type="component" value="Unassembled WGS sequence"/>
</dbReference>
<evidence type="ECO:0000313" key="25">
    <source>
        <dbReference type="Proteomes" id="UP000050139"/>
    </source>
</evidence>
<dbReference type="RefSeq" id="WP_003908266.1">
    <property type="nucleotide sequence ID" value="NZ_AP017901.1"/>
</dbReference>
<reference evidence="7 25" key="2">
    <citation type="submission" date="2015-03" db="EMBL/GenBank/DDBJ databases">
        <authorList>
            <consortium name="Pathogen Informatics"/>
            <person name="Murphy D."/>
        </authorList>
    </citation>
    <scope>NUCLEOTIDE SEQUENCE [LARGE SCALE GENOMIC DNA]</scope>
    <source>
        <strain evidence="7 25">0268S</strain>
    </source>
</reference>
<evidence type="ECO:0000313" key="22">
    <source>
        <dbReference type="Proteomes" id="UP000048600"/>
    </source>
</evidence>
<evidence type="ECO:0000313" key="21">
    <source>
        <dbReference type="Proteomes" id="UP000048289"/>
    </source>
</evidence>
<sequence length="65" mass="7489">MAFREVSMNKIREVLRVWLGVAGLPAPGCRTIAAHCGMDRKTVRRYVEARAGTRSAPRRRCQRYR</sequence>
<evidence type="ECO:0000313" key="26">
    <source>
        <dbReference type="Proteomes" id="UP000050164"/>
    </source>
</evidence>
<dbReference type="EMBL" id="JAGIZI010000013">
    <property type="protein sequence ID" value="MBP0683528.1"/>
    <property type="molecule type" value="Genomic_DNA"/>
</dbReference>
<dbReference type="Proteomes" id="UP000038802">
    <property type="component" value="Unassembled WGS sequence"/>
</dbReference>
<evidence type="ECO:0000313" key="16">
    <source>
        <dbReference type="Proteomes" id="UP000038802"/>
    </source>
</evidence>
<evidence type="ECO:0000313" key="11">
    <source>
        <dbReference type="EMBL" id="COX10762.1"/>
    </source>
</evidence>
<dbReference type="EMBL" id="CHKL01000076">
    <property type="protein sequence ID" value="COV94560.1"/>
    <property type="molecule type" value="Genomic_DNA"/>
</dbReference>
<evidence type="ECO:0000313" key="9">
    <source>
        <dbReference type="EMBL" id="COV24420.1"/>
    </source>
</evidence>
<evidence type="ECO:0000313" key="10">
    <source>
        <dbReference type="EMBL" id="COV94560.1"/>
    </source>
</evidence>
<evidence type="ECO:0000313" key="18">
    <source>
        <dbReference type="Proteomes" id="UP000045842"/>
    </source>
</evidence>
<dbReference type="EMBL" id="CSAJ01000716">
    <property type="protein sequence ID" value="COX10762.1"/>
    <property type="molecule type" value="Genomic_DNA"/>
</dbReference>
<dbReference type="Proteomes" id="UP000048948">
    <property type="component" value="Unassembled WGS sequence"/>
</dbReference>
<evidence type="ECO:0000313" key="13">
    <source>
        <dbReference type="EMBL" id="OMH61506.1"/>
    </source>
</evidence>
<evidence type="ECO:0000313" key="8">
    <source>
        <dbReference type="EMBL" id="COU99153.1"/>
    </source>
</evidence>
<evidence type="ECO:0000313" key="30">
    <source>
        <dbReference type="Proteomes" id="UP000671119"/>
    </source>
</evidence>
<dbReference type="Proteomes" id="UP000045842">
    <property type="component" value="Unassembled WGS sequence"/>
</dbReference>
<reference evidence="14" key="7">
    <citation type="submission" date="2018-07" db="EMBL/GenBank/DDBJ databases">
        <authorList>
            <person name="Shah S."/>
            <person name="Brown T."/>
            <person name="Auld S."/>
            <person name="Bratton K."/>
            <person name="Narechania A."/>
            <person name="Mathema B."/>
            <person name="Gandhi N."/>
        </authorList>
    </citation>
    <scope>NUCLEOTIDE SEQUENCE</scope>
    <source>
        <strain evidence="14">32301_S10</strain>
    </source>
</reference>
<dbReference type="EMBL" id="LR027516">
    <property type="protein sequence ID" value="VCU51848.1"/>
    <property type="molecule type" value="Genomic_DNA"/>
</dbReference>
<gene>
    <name evidence="13" type="ORF">A4S10_03697</name>
    <name evidence="15" type="ORF">DKC2_3758</name>
    <name evidence="14" type="ORF">DSJ38_18670</name>
    <name evidence="3" type="ORF">ERS007657_01080</name>
    <name evidence="9" type="ORF">ERS007679_01403</name>
    <name evidence="1" type="ORF">ERS007681_01816</name>
    <name evidence="2" type="ORF">ERS007688_01350</name>
    <name evidence="8" type="ORF">ERS007703_00229</name>
    <name evidence="11" type="ORF">ERS007720_03924</name>
    <name evidence="10" type="ORF">ERS007741_01019</name>
    <name evidence="6" type="ORF">ERS027646_00087</name>
    <name evidence="4" type="ORF">ERS027659_00012</name>
    <name evidence="5" type="ORF">ERS027661_00156</name>
    <name evidence="7" type="ORF">ERS094118_02416</name>
    <name evidence="12" type="ORF">J8J21_10385</name>
</gene>
<evidence type="ECO:0000313" key="29">
    <source>
        <dbReference type="Proteomes" id="UP000300237"/>
    </source>
</evidence>
<evidence type="ECO:0000313" key="6">
    <source>
        <dbReference type="EMBL" id="CKR57553.1"/>
    </source>
</evidence>
<proteinExistence type="predicted"/>
<protein>
    <submittedName>
        <fullName evidence="1">Transposase</fullName>
    </submittedName>
</protein>
<name>A0A062WE99_MYCTX</name>
<dbReference type="EMBL" id="CFOH01000167">
    <property type="protein sequence ID" value="CFE49115.1"/>
    <property type="molecule type" value="Genomic_DNA"/>
</dbReference>
<dbReference type="EMBL" id="CSAE01000013">
    <property type="protein sequence ID" value="COU99153.1"/>
    <property type="molecule type" value="Genomic_DNA"/>
</dbReference>
<dbReference type="EMBL" id="LWDQ01000001">
    <property type="protein sequence ID" value="OMH61506.1"/>
    <property type="molecule type" value="Genomic_DNA"/>
</dbReference>
<reference evidence="13 27" key="4">
    <citation type="submission" date="2016-04" db="EMBL/GenBank/DDBJ databases">
        <authorList>
            <person name="Bigi M."/>
            <person name="Bigi F."/>
            <person name="Soria M.A."/>
        </authorList>
    </citation>
    <scope>NUCLEOTIDE SEQUENCE [LARGE SCALE GENOMIC DNA]</scope>
    <source>
        <strain evidence="13 27">6548</strain>
    </source>
</reference>
<evidence type="ECO:0000313" key="17">
    <source>
        <dbReference type="Proteomes" id="UP000044938"/>
    </source>
</evidence>
<dbReference type="Proteomes" id="UP000050164">
    <property type="component" value="Unassembled WGS sequence"/>
</dbReference>
<reference evidence="8" key="3">
    <citation type="submission" date="2015-03" db="EMBL/GenBank/DDBJ databases">
        <authorList>
            <person name="Murphy D."/>
        </authorList>
    </citation>
    <scope>NUCLEOTIDE SEQUENCE [LARGE SCALE GENOMIC DNA]</scope>
    <source>
        <strain evidence="8">K00500041</strain>
    </source>
</reference>
<dbReference type="EMBL" id="CNFT01000002">
    <property type="protein sequence ID" value="CKQ72632.1"/>
    <property type="molecule type" value="Genomic_DNA"/>
</dbReference>
<dbReference type="EMBL" id="CGCX01000300">
    <property type="protein sequence ID" value="CFR72170.1"/>
    <property type="molecule type" value="Genomic_DNA"/>
</dbReference>
<evidence type="ECO:0000313" key="12">
    <source>
        <dbReference type="EMBL" id="MBP0683528.1"/>
    </source>
</evidence>
<evidence type="ECO:0000313" key="24">
    <source>
        <dbReference type="Proteomes" id="UP000049023"/>
    </source>
</evidence>
<dbReference type="EMBL" id="CSAD01000148">
    <property type="protein sequence ID" value="COV24420.1"/>
    <property type="molecule type" value="Genomic_DNA"/>
</dbReference>
<reference evidence="16 17" key="1">
    <citation type="submission" date="2015-03" db="EMBL/GenBank/DDBJ databases">
        <authorList>
            <consortium name="Pathogen Informatics"/>
        </authorList>
    </citation>
    <scope>NUCLEOTIDE SEQUENCE [LARGE SCALE GENOMIC DNA]</scope>
    <source>
        <strain evidence="6 23">Bir 172</strain>
        <strain evidence="4 26">Bir 185</strain>
        <strain evidence="5 24">Bir 187</strain>
        <strain evidence="3 19">C09601061</strain>
        <strain evidence="9 18">G09801536</strain>
        <strain evidence="1 21">G09901357</strain>
        <strain evidence="2 20">H09601792</strain>
        <strain evidence="16">K00500041</strain>
        <strain evidence="11 17">M09401471</strain>
        <strain evidence="10 22">P00601463</strain>
    </source>
</reference>
<dbReference type="Proteomes" id="UP000671119">
    <property type="component" value="Unassembled WGS sequence"/>
</dbReference>
<dbReference type="PATRIC" id="fig|1773.206.peg.4018"/>
<reference evidence="14 28" key="5">
    <citation type="journal article" date="2017" name="N. Engl. J. Med.">
        <title>Transmission of Extensively Drug-Resistant Tuberculosis in South Africa.</title>
        <authorList>
            <person name="Shah N.S."/>
            <person name="Auld S.C."/>
            <person name="Brust J.C."/>
            <person name="Mathema B."/>
            <person name="Ismail N."/>
            <person name="Moodley P."/>
            <person name="Mlisana K."/>
            <person name="Allana S."/>
            <person name="Campbell A."/>
            <person name="Mthiyane T."/>
            <person name="Morris N."/>
            <person name="Mpangase P."/>
            <person name="van der Meulen H."/>
            <person name="Omar S.V."/>
            <person name="Brown T.S."/>
            <person name="Narechania A."/>
            <person name="Shaskina E."/>
            <person name="Kapwata T."/>
            <person name="Kreiswirth B."/>
            <person name="Gandhi N.R."/>
        </authorList>
    </citation>
    <scope>NUCLEOTIDE SEQUENCE [LARGE SCALE GENOMIC DNA]</scope>
    <source>
        <strain evidence="14 28">32301_S10</strain>
    </source>
</reference>
<accession>A0A062WE99</accession>
<evidence type="ECO:0000313" key="28">
    <source>
        <dbReference type="Proteomes" id="UP000256381"/>
    </source>
</evidence>
<dbReference type="EMBL" id="QTBD01000212">
    <property type="protein sequence ID" value="REQ48455.1"/>
    <property type="molecule type" value="Genomic_DNA"/>
</dbReference>
<dbReference type="Proteomes" id="UP000048289">
    <property type="component" value="Unassembled WGS sequence"/>
</dbReference>
<dbReference type="EMBL" id="CFOE01000203">
    <property type="protein sequence ID" value="CFE39436.1"/>
    <property type="molecule type" value="Genomic_DNA"/>
</dbReference>
<reference evidence="13 27" key="6">
    <citation type="submission" date="2017-02" db="EMBL/GenBank/DDBJ databases">
        <title>Protein polymorphisms may explain contrasting epidemiological fitness of two variants of a multidrug-resistant Mycobacterium tuberculosis strain.</title>
        <authorList>
            <person name="Bigi M.M."/>
            <person name="Lopez B."/>
            <person name="Blanco F.C."/>
            <person name="Sasiain M.C."/>
            <person name="De La Barrera S."/>
            <person name="Ritacco V."/>
            <person name="Bigi F."/>
            <person name="Soria M.A."/>
        </authorList>
    </citation>
    <scope>NUCLEOTIDE SEQUENCE [LARGE SCALE GENOMIC DNA]</scope>
    <source>
        <strain evidence="13 27">6548</strain>
    </source>
</reference>
<evidence type="ECO:0000313" key="1">
    <source>
        <dbReference type="EMBL" id="CFE39436.1"/>
    </source>
</evidence>
<evidence type="ECO:0000313" key="14">
    <source>
        <dbReference type="EMBL" id="REQ48455.1"/>
    </source>
</evidence>
<evidence type="ECO:0000313" key="5">
    <source>
        <dbReference type="EMBL" id="CKQ84325.1"/>
    </source>
</evidence>
<evidence type="ECO:0000313" key="19">
    <source>
        <dbReference type="Proteomes" id="UP000046680"/>
    </source>
</evidence>
<dbReference type="Proteomes" id="UP000050139">
    <property type="component" value="Unassembled WGS sequence"/>
</dbReference>
<evidence type="ECO:0000313" key="3">
    <source>
        <dbReference type="EMBL" id="CFR72170.1"/>
    </source>
</evidence>
<evidence type="ECO:0000313" key="20">
    <source>
        <dbReference type="Proteomes" id="UP000046947"/>
    </source>
</evidence>
<evidence type="ECO:0000313" key="7">
    <source>
        <dbReference type="EMBL" id="CLW36200.1"/>
    </source>
</evidence>
<evidence type="ECO:0000313" key="4">
    <source>
        <dbReference type="EMBL" id="CKQ72632.1"/>
    </source>
</evidence>
<reference evidence="12 30" key="9">
    <citation type="submission" date="2021-03" db="EMBL/GenBank/DDBJ databases">
        <title>Whole Genome Sequencing of Mycobacterium tuberculosis clinical isolates from Arunachal Pradesh, India.</title>
        <authorList>
            <person name="Singh S."/>
            <person name="Mudliar S.R."/>
            <person name="Kulsum U."/>
            <person name="Rufai S.B."/>
            <person name="Singh P.K."/>
            <person name="Umpo M."/>
            <person name="Nyori M."/>
        </authorList>
    </citation>
    <scope>NUCLEOTIDE SEQUENCE [LARGE SCALE GENOMIC DNA]</scope>
    <source>
        <strain evidence="12 30">OMICS/BPL/0142/20/SP</strain>
    </source>
</reference>
<dbReference type="EMBL" id="CNGE01000006">
    <property type="protein sequence ID" value="CKR57553.1"/>
    <property type="molecule type" value="Genomic_DNA"/>
</dbReference>
<evidence type="ECO:0000313" key="23">
    <source>
        <dbReference type="Proteomes" id="UP000048948"/>
    </source>
</evidence>
<dbReference type="EMBL" id="COPH01000017">
    <property type="protein sequence ID" value="CLW36200.1"/>
    <property type="molecule type" value="Genomic_DNA"/>
</dbReference>
<evidence type="ECO:0000313" key="27">
    <source>
        <dbReference type="Proteomes" id="UP000189452"/>
    </source>
</evidence>
<evidence type="ECO:0000313" key="15">
    <source>
        <dbReference type="EMBL" id="VCU51848.1"/>
    </source>
</evidence>
<dbReference type="EMBL" id="CNFU01000015">
    <property type="protein sequence ID" value="CKQ84325.1"/>
    <property type="molecule type" value="Genomic_DNA"/>
</dbReference>
<dbReference type="Proteomes" id="UP000256381">
    <property type="component" value="Unassembled WGS sequence"/>
</dbReference>
<dbReference type="Proteomes" id="UP000189452">
    <property type="component" value="Chromosome"/>
</dbReference>
<dbReference type="Proteomes" id="UP000044938">
    <property type="component" value="Unassembled WGS sequence"/>
</dbReference>
<dbReference type="Proteomes" id="UP000300237">
    <property type="component" value="Chromosome"/>
</dbReference>
<dbReference type="Proteomes" id="UP000049023">
    <property type="component" value="Unassembled WGS sequence"/>
</dbReference>
<dbReference type="AlphaFoldDB" id="A0A062WE99"/>